<reference evidence="8 9" key="1">
    <citation type="submission" date="2021-06" db="EMBL/GenBank/DDBJ databases">
        <authorList>
            <person name="Sun Q."/>
            <person name="Li D."/>
        </authorList>
    </citation>
    <scope>NUCLEOTIDE SEQUENCE [LARGE SCALE GENOMIC DNA]</scope>
    <source>
        <strain evidence="8 9">MSJ-5</strain>
    </source>
</reference>
<keyword evidence="3" id="KW-0500">Molybdenum</keyword>
<keyword evidence="2" id="KW-0411">Iron-sulfur</keyword>
<evidence type="ECO:0000313" key="9">
    <source>
        <dbReference type="Proteomes" id="UP000779508"/>
    </source>
</evidence>
<gene>
    <name evidence="8" type="ORF">KQI88_16735</name>
</gene>
<comment type="similarity">
    <text evidence="1">Belongs to the prokaryotic molybdopterin-containing oxidoreductase family.</text>
</comment>
<evidence type="ECO:0000256" key="2">
    <source>
        <dbReference type="ARBA" id="ARBA00022485"/>
    </source>
</evidence>
<feature type="domain" description="Molybdopterin dinucleotide-binding" evidence="7">
    <location>
        <begin position="590"/>
        <end position="659"/>
    </location>
</feature>
<evidence type="ECO:0000256" key="3">
    <source>
        <dbReference type="ARBA" id="ARBA00022505"/>
    </source>
</evidence>
<evidence type="ECO:0000259" key="6">
    <source>
        <dbReference type="Pfam" id="PF00384"/>
    </source>
</evidence>
<dbReference type="InterPro" id="IPR006656">
    <property type="entry name" value="Mopterin_OxRdtase"/>
</dbReference>
<dbReference type="PANTHER" id="PTHR43742">
    <property type="entry name" value="TRIMETHYLAMINE-N-OXIDE REDUCTASE"/>
    <property type="match status" value="1"/>
</dbReference>
<dbReference type="Proteomes" id="UP000779508">
    <property type="component" value="Unassembled WGS sequence"/>
</dbReference>
<sequence>MSFQALARKTVKGVMENKLKLAVIDPFMQGGTDIPGKTKWIPIKPSTDGALVLGMMRWIFDNEKFDGKFLECPNEEAAKAIGFKSYTNATHLVIVDEKHPNNRKFLKPEDLGLEGEGFFVIDKKTGKPELHSKAIAGHLLYSGEVQGKTGTIKVATSLYLLKQGVSRHSIEEYAEICGISANQIAEIAKEFTSHGHKVAVDTLGGTNSVNALPFTVALWILPALMGAYNMKGGMAGNGPSFKAFADGPKYDLAAFEGQIKPSGVKISREQFHYENTTEYKNKVAQGKKPYPSKLPWHTNGMSLDGQAMFSALNKYPYQCKILVNCFANPIYGTPSLYQESMLEELKKTSNIPLIISVDIVMGETTAYADYIVPDTSIYEQWAMVPVRANINTKMTAVRYPIIEPMTPKVGSNKQPISMETYLIEVAKKIGMPGFGDNAIKDADGKMWPLNTREDYFIKAIANMAYDGDAVNGITEEDDKITGLDSIPSDWQAAIKPDELFVVKNIIAKGGRFEADTNYHDGEFMKYGDPVKVCFYSENLANSRNSITGAYNEGAPVWTPETLADGTLVDKAYPSEEYPFRVCSSKAKLRGVSMLNNCPTLQVLSDTNYIEINASDAKELGLNDGQEVMVETPSNKAKGVLKVRQGVARGSLGISFGYGKWEYGSKDTTIDGKVVTGESLRATGIASNPLALIDNSVKGKYGLSEVITGTHNRNGIRAKIVPLS</sequence>
<keyword evidence="2" id="KW-0004">4Fe-4S</keyword>
<dbReference type="Pfam" id="PF00384">
    <property type="entry name" value="Molybdopterin"/>
    <property type="match status" value="1"/>
</dbReference>
<accession>A0ABS6G9J4</accession>
<protein>
    <submittedName>
        <fullName evidence="8">Molybdopterin-dependent oxidoreductase</fullName>
    </submittedName>
</protein>
<keyword evidence="2" id="KW-0408">Iron</keyword>
<dbReference type="PANTHER" id="PTHR43742:SF9">
    <property type="entry name" value="TETRATHIONATE REDUCTASE SUBUNIT A"/>
    <property type="match status" value="1"/>
</dbReference>
<comment type="caution">
    <text evidence="8">The sequence shown here is derived from an EMBL/GenBank/DDBJ whole genome shotgun (WGS) entry which is preliminary data.</text>
</comment>
<organism evidence="8 9">
    <name type="scientific">Alkaliphilus flagellatus</name>
    <dbReference type="NCBI Taxonomy" id="2841507"/>
    <lineage>
        <taxon>Bacteria</taxon>
        <taxon>Bacillati</taxon>
        <taxon>Bacillota</taxon>
        <taxon>Clostridia</taxon>
        <taxon>Peptostreptococcales</taxon>
        <taxon>Natronincolaceae</taxon>
        <taxon>Alkaliphilus</taxon>
    </lineage>
</organism>
<evidence type="ECO:0000313" key="8">
    <source>
        <dbReference type="EMBL" id="MBU5678060.1"/>
    </source>
</evidence>
<proteinExistence type="inferred from homology"/>
<keyword evidence="2" id="KW-0479">Metal-binding</keyword>
<evidence type="ECO:0000259" key="7">
    <source>
        <dbReference type="Pfam" id="PF01568"/>
    </source>
</evidence>
<dbReference type="InterPro" id="IPR050612">
    <property type="entry name" value="Prok_Mopterin_Oxidored"/>
</dbReference>
<dbReference type="Pfam" id="PF01568">
    <property type="entry name" value="Molydop_binding"/>
    <property type="match status" value="1"/>
</dbReference>
<keyword evidence="4" id="KW-0732">Signal</keyword>
<name>A0ABS6G9J4_9FIRM</name>
<evidence type="ECO:0000256" key="1">
    <source>
        <dbReference type="ARBA" id="ARBA00010312"/>
    </source>
</evidence>
<evidence type="ECO:0000256" key="5">
    <source>
        <dbReference type="ARBA" id="ARBA00023002"/>
    </source>
</evidence>
<keyword evidence="9" id="KW-1185">Reference proteome</keyword>
<dbReference type="InterPro" id="IPR006657">
    <property type="entry name" value="MoPterin_dinucl-bd_dom"/>
</dbReference>
<dbReference type="EMBL" id="JAHLQK010000007">
    <property type="protein sequence ID" value="MBU5678060.1"/>
    <property type="molecule type" value="Genomic_DNA"/>
</dbReference>
<keyword evidence="5" id="KW-0560">Oxidoreductase</keyword>
<evidence type="ECO:0000256" key="4">
    <source>
        <dbReference type="ARBA" id="ARBA00022729"/>
    </source>
</evidence>
<feature type="domain" description="Molybdopterin oxidoreductase" evidence="6">
    <location>
        <begin position="9"/>
        <end position="384"/>
    </location>
</feature>